<evidence type="ECO:0000313" key="2">
    <source>
        <dbReference type="Proteomes" id="UP000831701"/>
    </source>
</evidence>
<reference evidence="1" key="1">
    <citation type="submission" date="2022-04" db="EMBL/GenBank/DDBJ databases">
        <title>Jade perch genome.</title>
        <authorList>
            <person name="Chao B."/>
        </authorList>
    </citation>
    <scope>NUCLEOTIDE SEQUENCE</scope>
    <source>
        <strain evidence="1">CB-2022</strain>
    </source>
</reference>
<comment type="caution">
    <text evidence="1">The sequence shown here is derived from an EMBL/GenBank/DDBJ whole genome shotgun (WGS) entry which is preliminary data.</text>
</comment>
<proteinExistence type="predicted"/>
<name>A0ACB8VFG1_9TELE</name>
<keyword evidence="2" id="KW-1185">Reference proteome</keyword>
<sequence>MYPVPLHMLFINGLLVAIAVEHWNLHRQIALQVLLVVGVKPSLLCFWASKSPSDVAQRKTVTGRKKLGRMSFAEACVLVIFILLVLLWFTREPGFIPGWATVLFNKDKTYVTDGTVVILM</sequence>
<gene>
    <name evidence="1" type="ORF">L3Q82_018850</name>
</gene>
<evidence type="ECO:0000313" key="1">
    <source>
        <dbReference type="EMBL" id="KAI3354318.1"/>
    </source>
</evidence>
<organism evidence="1 2">
    <name type="scientific">Scortum barcoo</name>
    <name type="common">barcoo grunter</name>
    <dbReference type="NCBI Taxonomy" id="214431"/>
    <lineage>
        <taxon>Eukaryota</taxon>
        <taxon>Metazoa</taxon>
        <taxon>Chordata</taxon>
        <taxon>Craniata</taxon>
        <taxon>Vertebrata</taxon>
        <taxon>Euteleostomi</taxon>
        <taxon>Actinopterygii</taxon>
        <taxon>Neopterygii</taxon>
        <taxon>Teleostei</taxon>
        <taxon>Neoteleostei</taxon>
        <taxon>Acanthomorphata</taxon>
        <taxon>Eupercaria</taxon>
        <taxon>Centrarchiformes</taxon>
        <taxon>Terapontoidei</taxon>
        <taxon>Terapontidae</taxon>
        <taxon>Scortum</taxon>
    </lineage>
</organism>
<accession>A0ACB8VFG1</accession>
<dbReference type="EMBL" id="CM041552">
    <property type="protein sequence ID" value="KAI3354318.1"/>
    <property type="molecule type" value="Genomic_DNA"/>
</dbReference>
<dbReference type="Proteomes" id="UP000831701">
    <property type="component" value="Chromosome 22"/>
</dbReference>
<protein>
    <submittedName>
        <fullName evidence="1">Uncharacterized protein</fullName>
    </submittedName>
</protein>